<dbReference type="InterPro" id="IPR047205">
    <property type="entry name" value="RMP1"/>
</dbReference>
<dbReference type="GO" id="GO:0000172">
    <property type="term" value="C:ribonuclease MRP complex"/>
    <property type="evidence" value="ECO:0007669"/>
    <property type="project" value="InterPro"/>
</dbReference>
<gene>
    <name evidence="2" type="ORF">RHTO0S_10e01288g</name>
</gene>
<dbReference type="GO" id="GO:0042134">
    <property type="term" value="F:rRNA primary transcript binding"/>
    <property type="evidence" value="ECO:0007669"/>
    <property type="project" value="InterPro"/>
</dbReference>
<feature type="compositionally biased region" description="Low complexity" evidence="1">
    <location>
        <begin position="242"/>
        <end position="258"/>
    </location>
</feature>
<organism evidence="2">
    <name type="scientific">Rhodotorula toruloides</name>
    <name type="common">Yeast</name>
    <name type="synonym">Rhodosporidium toruloides</name>
    <dbReference type="NCBI Taxonomy" id="5286"/>
    <lineage>
        <taxon>Eukaryota</taxon>
        <taxon>Fungi</taxon>
        <taxon>Dikarya</taxon>
        <taxon>Basidiomycota</taxon>
        <taxon>Pucciniomycotina</taxon>
        <taxon>Microbotryomycetes</taxon>
        <taxon>Sporidiobolales</taxon>
        <taxon>Sporidiobolaceae</taxon>
        <taxon>Rhodotorula</taxon>
    </lineage>
</organism>
<evidence type="ECO:0000256" key="1">
    <source>
        <dbReference type="SAM" id="MobiDB-lite"/>
    </source>
</evidence>
<dbReference type="EMBL" id="LK052945">
    <property type="protein sequence ID" value="CDR44822.1"/>
    <property type="molecule type" value="Genomic_DNA"/>
</dbReference>
<dbReference type="AlphaFoldDB" id="A0A061BAB1"/>
<sequence>MHQLVPRSAPAVQLDLPKPSSLAPPAFPGLVSSLRPIRRTTLQLADEAALLRRFTYKHKNQHKGQRWWKRIVEVDRAASRAVEELQAWLGVCSLSADKDDAGVLTRETVCDGLLRLPRVMLLVEKNVSVLLNCAGILEQLVESRAFLAFALVVVALAARLHSLFTVLFDELDKTAKTLQALVDSNGLTPALRPHIGALPRTLRRFLTTAARPALRADFDDAASSAPSPAGTDRSNGTDDVGAVVSRSSLAARSTASSAKTPLTATPPAVPISSSVPQSLHVHKPQAAKRSANPSPAPSAPSSRSATPASSSLLRFSRPPSPEPVVQSAEPVTTKPEKRPRQAEETLGGKGSAKEGKAVKKKKKVRKGGGDEIDAIFG</sequence>
<proteinExistence type="predicted"/>
<feature type="compositionally biased region" description="Low complexity" evidence="1">
    <location>
        <begin position="287"/>
        <end position="317"/>
    </location>
</feature>
<dbReference type="PANTHER" id="PTHR37792:SF1">
    <property type="entry name" value="RIBONUCLEASE MRP PROTEIN SUBUNIT RMP1"/>
    <property type="match status" value="1"/>
</dbReference>
<accession>A0A061BAB1</accession>
<protein>
    <submittedName>
        <fullName evidence="2">RHTO0S10e01288g1_1</fullName>
    </submittedName>
</protein>
<feature type="compositionally biased region" description="Low complexity" evidence="1">
    <location>
        <begin position="217"/>
        <end position="229"/>
    </location>
</feature>
<feature type="region of interest" description="Disordered" evidence="1">
    <location>
        <begin position="217"/>
        <end position="377"/>
    </location>
</feature>
<feature type="compositionally biased region" description="Basic and acidic residues" evidence="1">
    <location>
        <begin position="334"/>
        <end position="343"/>
    </location>
</feature>
<dbReference type="PANTHER" id="PTHR37792">
    <property type="entry name" value="RIBONUCLEASE MRP PROTEIN SUBUNIT RMP1"/>
    <property type="match status" value="1"/>
</dbReference>
<reference evidence="2" key="1">
    <citation type="journal article" date="2014" name="Genome Announc.">
        <title>Draft genome sequence of Rhodosporidium toruloides CECT1137, an oleaginous yeast of biotechnological interest.</title>
        <authorList>
            <person name="Morin N."/>
            <person name="Calcas X."/>
            <person name="Devillers H."/>
            <person name="Durrens P."/>
            <person name="Sherman D.J."/>
            <person name="Nicaud J.-M."/>
            <person name="Neuveglise C."/>
        </authorList>
    </citation>
    <scope>NUCLEOTIDE SEQUENCE</scope>
    <source>
        <strain evidence="2">CECT1137</strain>
    </source>
</reference>
<evidence type="ECO:0000313" key="2">
    <source>
        <dbReference type="EMBL" id="CDR44822.1"/>
    </source>
</evidence>
<dbReference type="OrthoDB" id="114080at2759"/>
<dbReference type="GO" id="GO:0000466">
    <property type="term" value="P:maturation of 5.8S rRNA from tricistronic rRNA transcript (SSU-rRNA, 5.8S rRNA, LSU-rRNA)"/>
    <property type="evidence" value="ECO:0007669"/>
    <property type="project" value="TreeGrafter"/>
</dbReference>
<name>A0A061BAB1_RHOTO</name>
<dbReference type="GO" id="GO:0000294">
    <property type="term" value="P:nuclear-transcribed mRNA catabolic process, RNase MRP-dependent"/>
    <property type="evidence" value="ECO:0007669"/>
    <property type="project" value="TreeGrafter"/>
</dbReference>